<evidence type="ECO:0000313" key="2">
    <source>
        <dbReference type="EMBL" id="QGN16651.1"/>
    </source>
</evidence>
<dbReference type="InterPro" id="IPR002109">
    <property type="entry name" value="Glutaredoxin"/>
</dbReference>
<dbReference type="Proteomes" id="UP000422736">
    <property type="component" value="Chromosome 5"/>
</dbReference>
<dbReference type="PROSITE" id="PS51354">
    <property type="entry name" value="GLUTAREDOXIN_2"/>
    <property type="match status" value="1"/>
</dbReference>
<dbReference type="EMBL" id="CP015058">
    <property type="protein sequence ID" value="QGN16651.1"/>
    <property type="molecule type" value="Genomic_DNA"/>
</dbReference>
<dbReference type="SUPFAM" id="SSF52833">
    <property type="entry name" value="Thioredoxin-like"/>
    <property type="match status" value="1"/>
</dbReference>
<gene>
    <name evidence="2" type="primary">GRX8</name>
    <name evidence="2" type="ORF">FIM1_3370</name>
</gene>
<evidence type="ECO:0000259" key="1">
    <source>
        <dbReference type="Pfam" id="PF00462"/>
    </source>
</evidence>
<reference evidence="2 3" key="1">
    <citation type="submission" date="2016-03" db="EMBL/GenBank/DDBJ databases">
        <title>How can Kluyveromyces marxianus grow so fast - potential evolutionary course in Saccharomyces Complex revealed by comparative genomics.</title>
        <authorList>
            <person name="Mo W."/>
            <person name="Lu W."/>
            <person name="Yang X."/>
            <person name="Qi J."/>
            <person name="Lv H."/>
        </authorList>
    </citation>
    <scope>NUCLEOTIDE SEQUENCE [LARGE SCALE GENOMIC DNA]</scope>
    <source>
        <strain evidence="2 3">FIM1</strain>
    </source>
</reference>
<dbReference type="InterPro" id="IPR036249">
    <property type="entry name" value="Thioredoxin-like_sf"/>
</dbReference>
<keyword evidence="3" id="KW-1185">Reference proteome</keyword>
<sequence>MSKYIAIAREVVSSHKFVQLSASWCPDCVYSNSVWKKFGVTDKIFNYDIAAVTKDRAEWNEIRDAFQQVTGSRNLPTLYVDGKVWGTEAELHKFEKNGTLKAELQKIGLVE</sequence>
<name>A0ABX6EYF8_KLUMA</name>
<accession>A0ABX6EYF8</accession>
<evidence type="ECO:0000313" key="3">
    <source>
        <dbReference type="Proteomes" id="UP000422736"/>
    </source>
</evidence>
<dbReference type="Gene3D" id="3.40.30.10">
    <property type="entry name" value="Glutaredoxin"/>
    <property type="match status" value="1"/>
</dbReference>
<proteinExistence type="predicted"/>
<dbReference type="Pfam" id="PF00462">
    <property type="entry name" value="Glutaredoxin"/>
    <property type="match status" value="1"/>
</dbReference>
<feature type="domain" description="Glutaredoxin" evidence="1">
    <location>
        <begin position="23"/>
        <end position="85"/>
    </location>
</feature>
<organism evidence="2 3">
    <name type="scientific">Kluyveromyces marxianus</name>
    <name type="common">Yeast</name>
    <name type="synonym">Candida kefyr</name>
    <dbReference type="NCBI Taxonomy" id="4911"/>
    <lineage>
        <taxon>Eukaryota</taxon>
        <taxon>Fungi</taxon>
        <taxon>Dikarya</taxon>
        <taxon>Ascomycota</taxon>
        <taxon>Saccharomycotina</taxon>
        <taxon>Saccharomycetes</taxon>
        <taxon>Saccharomycetales</taxon>
        <taxon>Saccharomycetaceae</taxon>
        <taxon>Kluyveromyces</taxon>
    </lineage>
</organism>
<protein>
    <submittedName>
        <fullName evidence="2">Glutaredoxin-like protein YLR364W</fullName>
    </submittedName>
</protein>